<proteinExistence type="predicted"/>
<evidence type="ECO:0000313" key="2">
    <source>
        <dbReference type="Proteomes" id="UP001605036"/>
    </source>
</evidence>
<keyword evidence="2" id="KW-1185">Reference proteome</keyword>
<protein>
    <submittedName>
        <fullName evidence="1">Uncharacterized protein</fullName>
    </submittedName>
</protein>
<sequence>MAFRLGVSGDLGSDPEAKATAAASLSVGESGVFGCDDGDVERGDKEENSFTRAVMVGILDASPTNFEGEFPSSSVD</sequence>
<organism evidence="1 2">
    <name type="scientific">Riccia fluitans</name>
    <dbReference type="NCBI Taxonomy" id="41844"/>
    <lineage>
        <taxon>Eukaryota</taxon>
        <taxon>Viridiplantae</taxon>
        <taxon>Streptophyta</taxon>
        <taxon>Embryophyta</taxon>
        <taxon>Marchantiophyta</taxon>
        <taxon>Marchantiopsida</taxon>
        <taxon>Marchantiidae</taxon>
        <taxon>Marchantiales</taxon>
        <taxon>Ricciaceae</taxon>
        <taxon>Riccia</taxon>
    </lineage>
</organism>
<dbReference type="AlphaFoldDB" id="A0ABD1Z8B7"/>
<accession>A0ABD1Z8B7</accession>
<evidence type="ECO:0000313" key="1">
    <source>
        <dbReference type="EMBL" id="KAL2644038.1"/>
    </source>
</evidence>
<gene>
    <name evidence="1" type="ORF">R1flu_011625</name>
</gene>
<name>A0ABD1Z8B7_9MARC</name>
<dbReference type="Proteomes" id="UP001605036">
    <property type="component" value="Unassembled WGS sequence"/>
</dbReference>
<reference evidence="1 2" key="1">
    <citation type="submission" date="2024-09" db="EMBL/GenBank/DDBJ databases">
        <title>Chromosome-scale assembly of Riccia fluitans.</title>
        <authorList>
            <person name="Paukszto L."/>
            <person name="Sawicki J."/>
            <person name="Karawczyk K."/>
            <person name="Piernik-Szablinska J."/>
            <person name="Szczecinska M."/>
            <person name="Mazdziarz M."/>
        </authorList>
    </citation>
    <scope>NUCLEOTIDE SEQUENCE [LARGE SCALE GENOMIC DNA]</scope>
    <source>
        <strain evidence="1">Rf_01</strain>
        <tissue evidence="1">Aerial parts of the thallus</tissue>
    </source>
</reference>
<dbReference type="EMBL" id="JBHFFA010000002">
    <property type="protein sequence ID" value="KAL2644038.1"/>
    <property type="molecule type" value="Genomic_DNA"/>
</dbReference>
<comment type="caution">
    <text evidence="1">The sequence shown here is derived from an EMBL/GenBank/DDBJ whole genome shotgun (WGS) entry which is preliminary data.</text>
</comment>